<evidence type="ECO:0000256" key="1">
    <source>
        <dbReference type="SAM" id="MobiDB-lite"/>
    </source>
</evidence>
<dbReference type="AlphaFoldDB" id="A0A9D2KJU0"/>
<gene>
    <name evidence="3" type="ORF">H9798_07620</name>
</gene>
<sequence>MAARRSARDYRTSQLKGRGYGEFYVYGNAVRQAEPIPQRVPKARPQQPKRTSSQVVKNRNRAMSISPAYAVFLAAAAVCAVLICMLYLSLQSDVMSRSEHVTAMQEQLADLTEANDTLYNSAADSVNLETVRDKAMNEMGMVYASQGTVIEYESPAGDYVKQYSDIPESGVLARSSNASE</sequence>
<accession>A0A9D2KJU0</accession>
<evidence type="ECO:0000313" key="3">
    <source>
        <dbReference type="EMBL" id="HJA06991.1"/>
    </source>
</evidence>
<feature type="compositionally biased region" description="Polar residues" evidence="1">
    <location>
        <begin position="48"/>
        <end position="57"/>
    </location>
</feature>
<feature type="transmembrane region" description="Helical" evidence="2">
    <location>
        <begin position="68"/>
        <end position="90"/>
    </location>
</feature>
<proteinExistence type="predicted"/>
<organism evidence="3 4">
    <name type="scientific">Candidatus Mediterraneibacter pullicola</name>
    <dbReference type="NCBI Taxonomy" id="2838682"/>
    <lineage>
        <taxon>Bacteria</taxon>
        <taxon>Bacillati</taxon>
        <taxon>Bacillota</taxon>
        <taxon>Clostridia</taxon>
        <taxon>Lachnospirales</taxon>
        <taxon>Lachnospiraceae</taxon>
        <taxon>Mediterraneibacter</taxon>
    </lineage>
</organism>
<keyword evidence="2" id="KW-0472">Membrane</keyword>
<keyword evidence="2" id="KW-0812">Transmembrane</keyword>
<feature type="region of interest" description="Disordered" evidence="1">
    <location>
        <begin position="35"/>
        <end position="57"/>
    </location>
</feature>
<evidence type="ECO:0000313" key="4">
    <source>
        <dbReference type="Proteomes" id="UP000824223"/>
    </source>
</evidence>
<evidence type="ECO:0008006" key="5">
    <source>
        <dbReference type="Google" id="ProtNLM"/>
    </source>
</evidence>
<comment type="caution">
    <text evidence="3">The sequence shown here is derived from an EMBL/GenBank/DDBJ whole genome shotgun (WGS) entry which is preliminary data.</text>
</comment>
<keyword evidence="2" id="KW-1133">Transmembrane helix</keyword>
<name>A0A9D2KJU0_9FIRM</name>
<evidence type="ECO:0000256" key="2">
    <source>
        <dbReference type="SAM" id="Phobius"/>
    </source>
</evidence>
<reference evidence="3" key="1">
    <citation type="journal article" date="2021" name="PeerJ">
        <title>Extensive microbial diversity within the chicken gut microbiome revealed by metagenomics and culture.</title>
        <authorList>
            <person name="Gilroy R."/>
            <person name="Ravi A."/>
            <person name="Getino M."/>
            <person name="Pursley I."/>
            <person name="Horton D.L."/>
            <person name="Alikhan N.F."/>
            <person name="Baker D."/>
            <person name="Gharbi K."/>
            <person name="Hall N."/>
            <person name="Watson M."/>
            <person name="Adriaenssens E.M."/>
            <person name="Foster-Nyarko E."/>
            <person name="Jarju S."/>
            <person name="Secka A."/>
            <person name="Antonio M."/>
            <person name="Oren A."/>
            <person name="Chaudhuri R.R."/>
            <person name="La Ragione R."/>
            <person name="Hildebrand F."/>
            <person name="Pallen M.J."/>
        </authorList>
    </citation>
    <scope>NUCLEOTIDE SEQUENCE</scope>
    <source>
        <strain evidence="3">ChiSjej2B20-11307</strain>
    </source>
</reference>
<dbReference type="EMBL" id="DXAK01000042">
    <property type="protein sequence ID" value="HJA06991.1"/>
    <property type="molecule type" value="Genomic_DNA"/>
</dbReference>
<protein>
    <recommendedName>
        <fullName evidence="5">Cell division protein FtsL</fullName>
    </recommendedName>
</protein>
<dbReference type="Proteomes" id="UP000824223">
    <property type="component" value="Unassembled WGS sequence"/>
</dbReference>
<reference evidence="3" key="2">
    <citation type="submission" date="2021-04" db="EMBL/GenBank/DDBJ databases">
        <authorList>
            <person name="Gilroy R."/>
        </authorList>
    </citation>
    <scope>NUCLEOTIDE SEQUENCE</scope>
    <source>
        <strain evidence="3">ChiSjej2B20-11307</strain>
    </source>
</reference>